<gene>
    <name evidence="2" type="ORF">AVDCRST_MAG32-2434</name>
</gene>
<sequence>MDEQQSEASGSVDAAQEERTGLAPVDEVLDQVARLSERPVSEHVAVFERAHEQLRRALDARPDS</sequence>
<proteinExistence type="predicted"/>
<name>A0A6J4NQD8_9ACTN</name>
<dbReference type="AlphaFoldDB" id="A0A6J4NQD8"/>
<organism evidence="2">
    <name type="scientific">uncultured Nocardioides sp</name>
    <dbReference type="NCBI Taxonomy" id="198441"/>
    <lineage>
        <taxon>Bacteria</taxon>
        <taxon>Bacillati</taxon>
        <taxon>Actinomycetota</taxon>
        <taxon>Actinomycetes</taxon>
        <taxon>Propionibacteriales</taxon>
        <taxon>Nocardioidaceae</taxon>
        <taxon>Nocardioides</taxon>
        <taxon>environmental samples</taxon>
    </lineage>
</organism>
<evidence type="ECO:0000313" key="2">
    <source>
        <dbReference type="EMBL" id="CAA9392859.1"/>
    </source>
</evidence>
<accession>A0A6J4NQD8</accession>
<evidence type="ECO:0000256" key="1">
    <source>
        <dbReference type="SAM" id="MobiDB-lite"/>
    </source>
</evidence>
<dbReference type="EMBL" id="CADCUM010000096">
    <property type="protein sequence ID" value="CAA9392859.1"/>
    <property type="molecule type" value="Genomic_DNA"/>
</dbReference>
<reference evidence="2" key="1">
    <citation type="submission" date="2020-02" db="EMBL/GenBank/DDBJ databases">
        <authorList>
            <person name="Meier V. D."/>
        </authorList>
    </citation>
    <scope>NUCLEOTIDE SEQUENCE</scope>
    <source>
        <strain evidence="2">AVDCRST_MAG32</strain>
    </source>
</reference>
<protein>
    <submittedName>
        <fullName evidence="2">Uncharacterized protein</fullName>
    </submittedName>
</protein>
<feature type="region of interest" description="Disordered" evidence="1">
    <location>
        <begin position="1"/>
        <end position="25"/>
    </location>
</feature>